<sequence>MRSKKRSKAKNQVETSRFDSNASPPTKRYREQRDDCSSLSMAQTEISFTSRRSDRNRFSPTVQSYIPMQKMLNCYKLKIDKPNRTGSNMKLLNDLPEVLSNLSLDSINDIWTQQAIDTARIFRDVKVDKQGAIIGNNSRSRSKRSKRHKLKAKTKISTQVSKIESAVHIADEQYHKNSKGHIKKGKMKIEMLCPIREYYDMKVMLRDGGRKLCTKK</sequence>
<organism evidence="2 3">
    <name type="scientific">Chaetoceros tenuissimus</name>
    <dbReference type="NCBI Taxonomy" id="426638"/>
    <lineage>
        <taxon>Eukaryota</taxon>
        <taxon>Sar</taxon>
        <taxon>Stramenopiles</taxon>
        <taxon>Ochrophyta</taxon>
        <taxon>Bacillariophyta</taxon>
        <taxon>Coscinodiscophyceae</taxon>
        <taxon>Chaetocerotophycidae</taxon>
        <taxon>Chaetocerotales</taxon>
        <taxon>Chaetocerotaceae</taxon>
        <taxon>Chaetoceros</taxon>
    </lineage>
</organism>
<dbReference type="EMBL" id="BLLK01000025">
    <property type="protein sequence ID" value="GFH48050.1"/>
    <property type="molecule type" value="Genomic_DNA"/>
</dbReference>
<feature type="compositionally biased region" description="Polar residues" evidence="1">
    <location>
        <begin position="10"/>
        <end position="24"/>
    </location>
</feature>
<protein>
    <submittedName>
        <fullName evidence="2">Uncharacterized protein</fullName>
    </submittedName>
</protein>
<evidence type="ECO:0000313" key="3">
    <source>
        <dbReference type="Proteomes" id="UP001054902"/>
    </source>
</evidence>
<name>A0AAD3H2K7_9STRA</name>
<feature type="compositionally biased region" description="Polar residues" evidence="1">
    <location>
        <begin position="37"/>
        <end position="50"/>
    </location>
</feature>
<dbReference type="AlphaFoldDB" id="A0AAD3H2K7"/>
<evidence type="ECO:0000313" key="2">
    <source>
        <dbReference type="EMBL" id="GFH48050.1"/>
    </source>
</evidence>
<proteinExistence type="predicted"/>
<accession>A0AAD3H2K7</accession>
<comment type="caution">
    <text evidence="2">The sequence shown here is derived from an EMBL/GenBank/DDBJ whole genome shotgun (WGS) entry which is preliminary data.</text>
</comment>
<reference evidence="2 3" key="1">
    <citation type="journal article" date="2021" name="Sci. Rep.">
        <title>The genome of the diatom Chaetoceros tenuissimus carries an ancient integrated fragment of an extant virus.</title>
        <authorList>
            <person name="Hongo Y."/>
            <person name="Kimura K."/>
            <person name="Takaki Y."/>
            <person name="Yoshida Y."/>
            <person name="Baba S."/>
            <person name="Kobayashi G."/>
            <person name="Nagasaki K."/>
            <person name="Hano T."/>
            <person name="Tomaru Y."/>
        </authorList>
    </citation>
    <scope>NUCLEOTIDE SEQUENCE [LARGE SCALE GENOMIC DNA]</scope>
    <source>
        <strain evidence="2 3">NIES-3715</strain>
    </source>
</reference>
<dbReference type="Proteomes" id="UP001054902">
    <property type="component" value="Unassembled WGS sequence"/>
</dbReference>
<gene>
    <name evidence="2" type="ORF">CTEN210_04526</name>
</gene>
<keyword evidence="3" id="KW-1185">Reference proteome</keyword>
<feature type="region of interest" description="Disordered" evidence="1">
    <location>
        <begin position="1"/>
        <end position="56"/>
    </location>
</feature>
<evidence type="ECO:0000256" key="1">
    <source>
        <dbReference type="SAM" id="MobiDB-lite"/>
    </source>
</evidence>